<dbReference type="AlphaFoldDB" id="A0A084VIY4"/>
<evidence type="ECO:0000313" key="1">
    <source>
        <dbReference type="EMBL" id="KFB37928.1"/>
    </source>
</evidence>
<evidence type="ECO:0000313" key="2">
    <source>
        <dbReference type="EnsemblMetazoa" id="ASIC005251-PA"/>
    </source>
</evidence>
<reference evidence="2" key="2">
    <citation type="submission" date="2020-05" db="UniProtKB">
        <authorList>
            <consortium name="EnsemblMetazoa"/>
        </authorList>
    </citation>
    <scope>IDENTIFICATION</scope>
</reference>
<reference evidence="1 3" key="1">
    <citation type="journal article" date="2014" name="BMC Genomics">
        <title>Genome sequence of Anopheles sinensis provides insight into genetics basis of mosquito competence for malaria parasites.</title>
        <authorList>
            <person name="Zhou D."/>
            <person name="Zhang D."/>
            <person name="Ding G."/>
            <person name="Shi L."/>
            <person name="Hou Q."/>
            <person name="Ye Y."/>
            <person name="Xu Y."/>
            <person name="Zhou H."/>
            <person name="Xiong C."/>
            <person name="Li S."/>
            <person name="Yu J."/>
            <person name="Hong S."/>
            <person name="Yu X."/>
            <person name="Zou P."/>
            <person name="Chen C."/>
            <person name="Chang X."/>
            <person name="Wang W."/>
            <person name="Lv Y."/>
            <person name="Sun Y."/>
            <person name="Ma L."/>
            <person name="Shen B."/>
            <person name="Zhu C."/>
        </authorList>
    </citation>
    <scope>NUCLEOTIDE SEQUENCE [LARGE SCALE GENOMIC DNA]</scope>
</reference>
<evidence type="ECO:0000313" key="3">
    <source>
        <dbReference type="Proteomes" id="UP000030765"/>
    </source>
</evidence>
<dbReference type="EMBL" id="KE524855">
    <property type="protein sequence ID" value="KFB37928.1"/>
    <property type="molecule type" value="Genomic_DNA"/>
</dbReference>
<dbReference type="EnsemblMetazoa" id="ASIC005251-RA">
    <property type="protein sequence ID" value="ASIC005251-PA"/>
    <property type="gene ID" value="ASIC005251"/>
</dbReference>
<proteinExistence type="predicted"/>
<keyword evidence="3" id="KW-1185">Reference proteome</keyword>
<gene>
    <name evidence="1" type="ORF">ZHAS_00005251</name>
</gene>
<organism evidence="1">
    <name type="scientific">Anopheles sinensis</name>
    <name type="common">Mosquito</name>
    <dbReference type="NCBI Taxonomy" id="74873"/>
    <lineage>
        <taxon>Eukaryota</taxon>
        <taxon>Metazoa</taxon>
        <taxon>Ecdysozoa</taxon>
        <taxon>Arthropoda</taxon>
        <taxon>Hexapoda</taxon>
        <taxon>Insecta</taxon>
        <taxon>Pterygota</taxon>
        <taxon>Neoptera</taxon>
        <taxon>Endopterygota</taxon>
        <taxon>Diptera</taxon>
        <taxon>Nematocera</taxon>
        <taxon>Culicoidea</taxon>
        <taxon>Culicidae</taxon>
        <taxon>Anophelinae</taxon>
        <taxon>Anopheles</taxon>
    </lineage>
</organism>
<accession>A0A084VIY4</accession>
<dbReference type="VEuPathDB" id="VectorBase:ASIC005251"/>
<protein>
    <submittedName>
        <fullName evidence="1 2">RND superfamily drug exporter</fullName>
    </submittedName>
</protein>
<name>A0A084VIY4_ANOSI</name>
<sequence>MSYTFGGRTVTVEVEQEEEEVQAALVDGPGPPAEGPDDEQPTAGCRWCRLDCPPPLPVVAEPRVERS</sequence>
<dbReference type="EMBL" id="ATLV01013415">
    <property type="status" value="NOT_ANNOTATED_CDS"/>
    <property type="molecule type" value="Genomic_DNA"/>
</dbReference>
<dbReference type="Proteomes" id="UP000030765">
    <property type="component" value="Unassembled WGS sequence"/>
</dbReference>